<evidence type="ECO:0000256" key="1">
    <source>
        <dbReference type="SAM" id="Phobius"/>
    </source>
</evidence>
<name>A0A3C1KMW4_9GAMM</name>
<gene>
    <name evidence="2" type="ORF">DCP75_09935</name>
</gene>
<organism evidence="2 3">
    <name type="scientific">Haliea salexigens</name>
    <dbReference type="NCBI Taxonomy" id="287487"/>
    <lineage>
        <taxon>Bacteria</taxon>
        <taxon>Pseudomonadati</taxon>
        <taxon>Pseudomonadota</taxon>
        <taxon>Gammaproteobacteria</taxon>
        <taxon>Cellvibrionales</taxon>
        <taxon>Halieaceae</taxon>
        <taxon>Haliea</taxon>
    </lineage>
</organism>
<dbReference type="Proteomes" id="UP000259273">
    <property type="component" value="Unassembled WGS sequence"/>
</dbReference>
<feature type="transmembrane region" description="Helical" evidence="1">
    <location>
        <begin position="50"/>
        <end position="69"/>
    </location>
</feature>
<accession>A0A3C1KMW4</accession>
<evidence type="ECO:0000313" key="3">
    <source>
        <dbReference type="Proteomes" id="UP000259273"/>
    </source>
</evidence>
<dbReference type="EMBL" id="DMND01000134">
    <property type="protein sequence ID" value="HAN28017.1"/>
    <property type="molecule type" value="Genomic_DNA"/>
</dbReference>
<keyword evidence="1" id="KW-0472">Membrane</keyword>
<protein>
    <submittedName>
        <fullName evidence="2">Uncharacterized protein</fullName>
    </submittedName>
</protein>
<reference evidence="2 3" key="1">
    <citation type="journal article" date="2018" name="Nat. Biotechnol.">
        <title>A standardized bacterial taxonomy based on genome phylogeny substantially revises the tree of life.</title>
        <authorList>
            <person name="Parks D.H."/>
            <person name="Chuvochina M."/>
            <person name="Waite D.W."/>
            <person name="Rinke C."/>
            <person name="Skarshewski A."/>
            <person name="Chaumeil P.A."/>
            <person name="Hugenholtz P."/>
        </authorList>
    </citation>
    <scope>NUCLEOTIDE SEQUENCE [LARGE SCALE GENOMIC DNA]</scope>
    <source>
        <strain evidence="2">UBA9158</strain>
    </source>
</reference>
<keyword evidence="1" id="KW-1133">Transmembrane helix</keyword>
<comment type="caution">
    <text evidence="2">The sequence shown here is derived from an EMBL/GenBank/DDBJ whole genome shotgun (WGS) entry which is preliminary data.</text>
</comment>
<sequence>MNMSYHCRQCSYRGNRLDERGYCPACGSPDIHIGGKAPAKAPPKPRKRQLILVVALWAIFAGLLVSKLMS</sequence>
<dbReference type="STRING" id="1121937.GCA_000423125_01915"/>
<dbReference type="AlphaFoldDB" id="A0A3C1KMW4"/>
<evidence type="ECO:0000313" key="2">
    <source>
        <dbReference type="EMBL" id="HAN28017.1"/>
    </source>
</evidence>
<proteinExistence type="predicted"/>
<keyword evidence="1" id="KW-0812">Transmembrane</keyword>